<dbReference type="EMBL" id="FN654317">
    <property type="protein sequence ID" value="CBY31774.1"/>
    <property type="molecule type" value="Genomic_DNA"/>
</dbReference>
<dbReference type="AlphaFoldDB" id="E4Y824"/>
<evidence type="ECO:0000313" key="1">
    <source>
        <dbReference type="EMBL" id="CBY31774.1"/>
    </source>
</evidence>
<proteinExistence type="predicted"/>
<reference evidence="1" key="1">
    <citation type="journal article" date="2010" name="Science">
        <title>Plasticity of animal genome architecture unmasked by rapid evolution of a pelagic tunicate.</title>
        <authorList>
            <person name="Denoeud F."/>
            <person name="Henriet S."/>
            <person name="Mungpakdee S."/>
            <person name="Aury J.M."/>
            <person name="Da Silva C."/>
            <person name="Brinkmann H."/>
            <person name="Mikhaleva J."/>
            <person name="Olsen L.C."/>
            <person name="Jubin C."/>
            <person name="Canestro C."/>
            <person name="Bouquet J.M."/>
            <person name="Danks G."/>
            <person name="Poulain J."/>
            <person name="Campsteijn C."/>
            <person name="Adamski M."/>
            <person name="Cross I."/>
            <person name="Yadetie F."/>
            <person name="Muffato M."/>
            <person name="Louis A."/>
            <person name="Butcher S."/>
            <person name="Tsagkogeorga G."/>
            <person name="Konrad A."/>
            <person name="Singh S."/>
            <person name="Jensen M.F."/>
            <person name="Cong E.H."/>
            <person name="Eikeseth-Otteraa H."/>
            <person name="Noel B."/>
            <person name="Anthouard V."/>
            <person name="Porcel B.M."/>
            <person name="Kachouri-Lafond R."/>
            <person name="Nishino A."/>
            <person name="Ugolini M."/>
            <person name="Chourrout P."/>
            <person name="Nishida H."/>
            <person name="Aasland R."/>
            <person name="Huzurbazar S."/>
            <person name="Westhof E."/>
            <person name="Delsuc F."/>
            <person name="Lehrach H."/>
            <person name="Reinhardt R."/>
            <person name="Weissenbach J."/>
            <person name="Roy S.W."/>
            <person name="Artiguenave F."/>
            <person name="Postlethwait J.H."/>
            <person name="Manak J.R."/>
            <person name="Thompson E.M."/>
            <person name="Jaillon O."/>
            <person name="Du Pasquier L."/>
            <person name="Boudinot P."/>
            <person name="Liberles D.A."/>
            <person name="Volff J.N."/>
            <person name="Philippe H."/>
            <person name="Lenhard B."/>
            <person name="Roest Crollius H."/>
            <person name="Wincker P."/>
            <person name="Chourrout D."/>
        </authorList>
    </citation>
    <scope>NUCLEOTIDE SEQUENCE [LARGE SCALE GENOMIC DNA]</scope>
</reference>
<protein>
    <submittedName>
        <fullName evidence="1">Uncharacterized protein</fullName>
    </submittedName>
</protein>
<name>E4Y824_OIKDI</name>
<accession>E4Y824</accession>
<organism evidence="1">
    <name type="scientific">Oikopleura dioica</name>
    <name type="common">Tunicate</name>
    <dbReference type="NCBI Taxonomy" id="34765"/>
    <lineage>
        <taxon>Eukaryota</taxon>
        <taxon>Metazoa</taxon>
        <taxon>Chordata</taxon>
        <taxon>Tunicata</taxon>
        <taxon>Appendicularia</taxon>
        <taxon>Copelata</taxon>
        <taxon>Oikopleuridae</taxon>
        <taxon>Oikopleura</taxon>
    </lineage>
</organism>
<dbReference type="Proteomes" id="UP000011014">
    <property type="component" value="Unassembled WGS sequence"/>
</dbReference>
<sequence length="16" mass="1804">MITLQTRKAGTQKSIK</sequence>
<gene>
    <name evidence="1" type="ORF">GSOID_T00028985001</name>
</gene>